<dbReference type="OrthoDB" id="3255427at2759"/>
<dbReference type="PANTHER" id="PTHR38696">
    <property type="entry name" value="MEDIATOR OF RNA POLYMERASE II TRANSCRIPTION SUBUNIT 13"/>
    <property type="match status" value="1"/>
</dbReference>
<dbReference type="AlphaFoldDB" id="A0A0D0CZF3"/>
<proteinExistence type="predicted"/>
<dbReference type="HOGENOM" id="CLU_057382_0_0_1"/>
<keyword evidence="3" id="KW-1185">Reference proteome</keyword>
<protein>
    <submittedName>
        <fullName evidence="2">Uncharacterized protein</fullName>
    </submittedName>
</protein>
<feature type="compositionally biased region" description="Polar residues" evidence="1">
    <location>
        <begin position="30"/>
        <end position="52"/>
    </location>
</feature>
<accession>A0A0D0CZF3</accession>
<gene>
    <name evidence="2" type="ORF">PAXRUDRAFT_205892</name>
</gene>
<dbReference type="EMBL" id="KN825877">
    <property type="protein sequence ID" value="KIK81048.1"/>
    <property type="molecule type" value="Genomic_DNA"/>
</dbReference>
<dbReference type="Proteomes" id="UP000054538">
    <property type="component" value="Unassembled WGS sequence"/>
</dbReference>
<dbReference type="PANTHER" id="PTHR38696:SF1">
    <property type="entry name" value="MEDIATOR OF RNA POLYMERASE II TRANSCRIPTION SUBUNIT 13"/>
    <property type="match status" value="1"/>
</dbReference>
<feature type="compositionally biased region" description="Polar residues" evidence="1">
    <location>
        <begin position="142"/>
        <end position="161"/>
    </location>
</feature>
<feature type="compositionally biased region" description="Pro residues" evidence="1">
    <location>
        <begin position="66"/>
        <end position="76"/>
    </location>
</feature>
<evidence type="ECO:0000313" key="3">
    <source>
        <dbReference type="Proteomes" id="UP000054538"/>
    </source>
</evidence>
<sequence length="401" mass="45346">MYNGFANPNHNPTYPYYGQPYHTYVPPGYPQQSSRQNFPSAQAPYNSPSHSATDPWMREKVVFPQPQPVSLPPARPPATGRDTPFIPPNPDLLDAGRPNTRLKRSSTTRPKPFSEKPLKSVLKNGLKRSDSVTAAPLERTRTNSSARQRVTPMTRTRTNSNRSFLPDHMFVSFHGTNELRLGNVAFQDTLDEIKEHIMPMWPHGVSSQMTSNHSWRVTFSRNPWTSTGSDAIIVQRMISELFICLCRRGHQYLTSLSRGYPYPQLVFRDVTEDPDSDFFVAYMSRSGHKMTLIRPPRRVGEQLGPRLRSAWPYKIAAQSASEDETYSVELKRNTFGAPELDKDVFASHALQEISLLGYRLEATVSLPRGGILAFGGKKEIWVFRGVRIRPRADSRSASGRA</sequence>
<evidence type="ECO:0000256" key="1">
    <source>
        <dbReference type="SAM" id="MobiDB-lite"/>
    </source>
</evidence>
<reference evidence="3" key="2">
    <citation type="submission" date="2015-01" db="EMBL/GenBank/DDBJ databases">
        <title>Evolutionary Origins and Diversification of the Mycorrhizal Mutualists.</title>
        <authorList>
            <consortium name="DOE Joint Genome Institute"/>
            <consortium name="Mycorrhizal Genomics Consortium"/>
            <person name="Kohler A."/>
            <person name="Kuo A."/>
            <person name="Nagy L.G."/>
            <person name="Floudas D."/>
            <person name="Copeland A."/>
            <person name="Barry K.W."/>
            <person name="Cichocki N."/>
            <person name="Veneault-Fourrey C."/>
            <person name="LaButti K."/>
            <person name="Lindquist E.A."/>
            <person name="Lipzen A."/>
            <person name="Lundell T."/>
            <person name="Morin E."/>
            <person name="Murat C."/>
            <person name="Riley R."/>
            <person name="Ohm R."/>
            <person name="Sun H."/>
            <person name="Tunlid A."/>
            <person name="Henrissat B."/>
            <person name="Grigoriev I.V."/>
            <person name="Hibbett D.S."/>
            <person name="Martin F."/>
        </authorList>
    </citation>
    <scope>NUCLEOTIDE SEQUENCE [LARGE SCALE GENOMIC DNA]</scope>
    <source>
        <strain evidence="3">Ve08.2h10</strain>
    </source>
</reference>
<organism evidence="2 3">
    <name type="scientific">Paxillus rubicundulus Ve08.2h10</name>
    <dbReference type="NCBI Taxonomy" id="930991"/>
    <lineage>
        <taxon>Eukaryota</taxon>
        <taxon>Fungi</taxon>
        <taxon>Dikarya</taxon>
        <taxon>Basidiomycota</taxon>
        <taxon>Agaricomycotina</taxon>
        <taxon>Agaricomycetes</taxon>
        <taxon>Agaricomycetidae</taxon>
        <taxon>Boletales</taxon>
        <taxon>Paxilineae</taxon>
        <taxon>Paxillaceae</taxon>
        <taxon>Paxillus</taxon>
    </lineage>
</organism>
<dbReference type="InParanoid" id="A0A0D0CZF3"/>
<feature type="region of interest" description="Disordered" evidence="1">
    <location>
        <begin position="25"/>
        <end position="53"/>
    </location>
</feature>
<reference evidence="2 3" key="1">
    <citation type="submission" date="2014-04" db="EMBL/GenBank/DDBJ databases">
        <authorList>
            <consortium name="DOE Joint Genome Institute"/>
            <person name="Kuo A."/>
            <person name="Kohler A."/>
            <person name="Jargeat P."/>
            <person name="Nagy L.G."/>
            <person name="Floudas D."/>
            <person name="Copeland A."/>
            <person name="Barry K.W."/>
            <person name="Cichocki N."/>
            <person name="Veneault-Fourrey C."/>
            <person name="LaButti K."/>
            <person name="Lindquist E.A."/>
            <person name="Lipzen A."/>
            <person name="Lundell T."/>
            <person name="Morin E."/>
            <person name="Murat C."/>
            <person name="Sun H."/>
            <person name="Tunlid A."/>
            <person name="Henrissat B."/>
            <person name="Grigoriev I.V."/>
            <person name="Hibbett D.S."/>
            <person name="Martin F."/>
            <person name="Nordberg H.P."/>
            <person name="Cantor M.N."/>
            <person name="Hua S.X."/>
        </authorList>
    </citation>
    <scope>NUCLEOTIDE SEQUENCE [LARGE SCALE GENOMIC DNA]</scope>
    <source>
        <strain evidence="2 3">Ve08.2h10</strain>
    </source>
</reference>
<evidence type="ECO:0000313" key="2">
    <source>
        <dbReference type="EMBL" id="KIK81048.1"/>
    </source>
</evidence>
<feature type="region of interest" description="Disordered" evidence="1">
    <location>
        <begin position="66"/>
        <end position="161"/>
    </location>
</feature>
<name>A0A0D0CZF3_9AGAM</name>